<gene>
    <name evidence="9" type="ORF">SLS53_007726</name>
</gene>
<dbReference type="PANTHER" id="PTHR13581">
    <property type="entry name" value="MRG-BINDING PROTEIN"/>
    <property type="match status" value="1"/>
</dbReference>
<dbReference type="GO" id="GO:0006357">
    <property type="term" value="P:regulation of transcription by RNA polymerase II"/>
    <property type="evidence" value="ECO:0007669"/>
    <property type="project" value="TreeGrafter"/>
</dbReference>
<dbReference type="GO" id="GO:0006325">
    <property type="term" value="P:chromatin organization"/>
    <property type="evidence" value="ECO:0007669"/>
    <property type="project" value="UniProtKB-KW"/>
</dbReference>
<evidence type="ECO:0000256" key="8">
    <source>
        <dbReference type="SAM" id="MobiDB-lite"/>
    </source>
</evidence>
<dbReference type="GO" id="GO:0005634">
    <property type="term" value="C:nucleus"/>
    <property type="evidence" value="ECO:0007669"/>
    <property type="project" value="UniProtKB-SubCell"/>
</dbReference>
<dbReference type="EMBL" id="JAJSPL020000041">
    <property type="protein sequence ID" value="KAK7734949.1"/>
    <property type="molecule type" value="Genomic_DNA"/>
</dbReference>
<proteinExistence type="inferred from homology"/>
<evidence type="ECO:0000256" key="2">
    <source>
        <dbReference type="ARBA" id="ARBA00007117"/>
    </source>
</evidence>
<keyword evidence="4" id="KW-0805">Transcription regulation</keyword>
<feature type="compositionally biased region" description="Basic residues" evidence="8">
    <location>
        <begin position="298"/>
        <end position="316"/>
    </location>
</feature>
<dbReference type="Pfam" id="PF07904">
    <property type="entry name" value="Eaf7"/>
    <property type="match status" value="1"/>
</dbReference>
<feature type="compositionally biased region" description="Acidic residues" evidence="8">
    <location>
        <begin position="215"/>
        <end position="227"/>
    </location>
</feature>
<organism evidence="9 10">
    <name type="scientific">Cytospora paraplurivora</name>
    <dbReference type="NCBI Taxonomy" id="2898453"/>
    <lineage>
        <taxon>Eukaryota</taxon>
        <taxon>Fungi</taxon>
        <taxon>Dikarya</taxon>
        <taxon>Ascomycota</taxon>
        <taxon>Pezizomycotina</taxon>
        <taxon>Sordariomycetes</taxon>
        <taxon>Sordariomycetidae</taxon>
        <taxon>Diaporthales</taxon>
        <taxon>Cytosporaceae</taxon>
        <taxon>Cytospora</taxon>
    </lineage>
</organism>
<sequence>MAPKKKARASTAATPASNDDVMDVDTPQAADTPTAATSHPHHAVDLASPWTDDQVSMLFKAVVRWKPAGAHAYISSHWHPSKLLLTVRETGMHKHFRMLAISEYLRTNGYDPAVYTHIRIPGIWKKLSEFYNMPLIDDRENNMDALEDPNYDERFKDFDLPWDKYGDLIMQRALADPTEEPSSPSQQSEKSPASTRKRKRGDNAGAPKTRSSTVEDSDAENEHDTEDAPPSSALKSARSTRSAKRAASKAKAEPAEEEDNAEDEEEEEEEQSSEEEGESEEEEEEEEAPTTRSTRGPGRGKRRGRGRARGRGRRGG</sequence>
<evidence type="ECO:0000313" key="10">
    <source>
        <dbReference type="Proteomes" id="UP001320245"/>
    </source>
</evidence>
<feature type="compositionally biased region" description="Low complexity" evidence="8">
    <location>
        <begin position="180"/>
        <end position="194"/>
    </location>
</feature>
<comment type="similarity">
    <text evidence="2">Belongs to the EAF7 family.</text>
</comment>
<feature type="region of interest" description="Disordered" evidence="8">
    <location>
        <begin position="176"/>
        <end position="316"/>
    </location>
</feature>
<keyword evidence="10" id="KW-1185">Reference proteome</keyword>
<keyword evidence="6" id="KW-0539">Nucleus</keyword>
<keyword evidence="3" id="KW-0156">Chromatin regulator</keyword>
<accession>A0AAN9YCU3</accession>
<dbReference type="Proteomes" id="UP001320245">
    <property type="component" value="Unassembled WGS sequence"/>
</dbReference>
<reference evidence="9 10" key="1">
    <citation type="journal article" date="2023" name="PLoS ONE">
        <title>Cytospora paraplurivora sp. nov. isolated from orchards with fruit tree decline syndrome in Ontario, Canada.</title>
        <authorList>
            <person name="Ilyukhin E."/>
            <person name="Nguyen H.D.T."/>
            <person name="Castle A.J."/>
            <person name="Ellouze W."/>
        </authorList>
    </citation>
    <scope>NUCLEOTIDE SEQUENCE [LARGE SCALE GENOMIC DNA]</scope>
    <source>
        <strain evidence="9 10">FDS-564</strain>
    </source>
</reference>
<protein>
    <submittedName>
        <fullName evidence="9">Uncharacterized protein</fullName>
    </submittedName>
</protein>
<dbReference type="PANTHER" id="PTHR13581:SF5">
    <property type="entry name" value="MRG_MORF4L-BINDING PROTEIN"/>
    <property type="match status" value="1"/>
</dbReference>
<dbReference type="InterPro" id="IPR012423">
    <property type="entry name" value="Eaf7/MRGBP"/>
</dbReference>
<comment type="subcellular location">
    <subcellularLocation>
        <location evidence="1">Nucleus</location>
    </subcellularLocation>
</comment>
<comment type="function">
    <text evidence="7">Component of the NuA4 histone acetyltransferase complex which is involved in transcriptional activation of selected genes principally by acetylation of nucleosomal histone H4 and H2A. The NuA4 complex is also involved in DNA repair.</text>
</comment>
<evidence type="ECO:0000256" key="5">
    <source>
        <dbReference type="ARBA" id="ARBA00023163"/>
    </source>
</evidence>
<feature type="compositionally biased region" description="Low complexity" evidence="8">
    <location>
        <begin position="231"/>
        <end position="240"/>
    </location>
</feature>
<feature type="compositionally biased region" description="Acidic residues" evidence="8">
    <location>
        <begin position="255"/>
        <end position="288"/>
    </location>
</feature>
<evidence type="ECO:0000256" key="7">
    <source>
        <dbReference type="ARBA" id="ARBA00025178"/>
    </source>
</evidence>
<evidence type="ECO:0000313" key="9">
    <source>
        <dbReference type="EMBL" id="KAK7734949.1"/>
    </source>
</evidence>
<feature type="region of interest" description="Disordered" evidence="8">
    <location>
        <begin position="1"/>
        <end position="41"/>
    </location>
</feature>
<evidence type="ECO:0000256" key="6">
    <source>
        <dbReference type="ARBA" id="ARBA00023242"/>
    </source>
</evidence>
<evidence type="ECO:0000256" key="4">
    <source>
        <dbReference type="ARBA" id="ARBA00023015"/>
    </source>
</evidence>
<evidence type="ECO:0000256" key="3">
    <source>
        <dbReference type="ARBA" id="ARBA00022853"/>
    </source>
</evidence>
<name>A0AAN9YCU3_9PEZI</name>
<dbReference type="AlphaFoldDB" id="A0AAN9YCU3"/>
<comment type="caution">
    <text evidence="9">The sequence shown here is derived from an EMBL/GenBank/DDBJ whole genome shotgun (WGS) entry which is preliminary data.</text>
</comment>
<keyword evidence="5" id="KW-0804">Transcription</keyword>
<dbReference type="GO" id="GO:0035267">
    <property type="term" value="C:NuA4 histone acetyltransferase complex"/>
    <property type="evidence" value="ECO:0007669"/>
    <property type="project" value="TreeGrafter"/>
</dbReference>
<evidence type="ECO:0000256" key="1">
    <source>
        <dbReference type="ARBA" id="ARBA00004123"/>
    </source>
</evidence>
<feature type="compositionally biased region" description="Low complexity" evidence="8">
    <location>
        <begin position="25"/>
        <end position="37"/>
    </location>
</feature>